<evidence type="ECO:0008006" key="7">
    <source>
        <dbReference type="Google" id="ProtNLM"/>
    </source>
</evidence>
<keyword evidence="2" id="KW-0939">Gibberellin signaling pathway</keyword>
<dbReference type="InterPro" id="IPR003854">
    <property type="entry name" value="GASA"/>
</dbReference>
<proteinExistence type="inferred from homology"/>
<evidence type="ECO:0000313" key="5">
    <source>
        <dbReference type="EMBL" id="KAK9214823.1"/>
    </source>
</evidence>
<dbReference type="GO" id="GO:0009740">
    <property type="term" value="P:gibberellic acid mediated signaling pathway"/>
    <property type="evidence" value="ECO:0007669"/>
    <property type="project" value="UniProtKB-KW"/>
</dbReference>
<sequence>MAFRAALLLLANLLLVSTSVLSNNEEEYLLEKDATYPKTPVPAPAPPKAPVKPITPPPVVKPPTTYPPLVKPPTTTPPVVKLPTVAPAPPVKPPTVMPTPPLKPPPTYPPPVKPPTTTPPPVSPPKTAPAPQVPSPASSPMPIVRSNKDCIPLCAARCKAHSRPNIFGRACTTCCVRCKCVPPGTYGNRENCGKCYTDMTTRGNKPNSPVTLPTVAPDLSPPPPQFTPHNNPFKIRPPPLPRSRWSCRDQPSSLCGSWISIRGIPPRVGSTTASMGLRMA</sequence>
<dbReference type="AlphaFoldDB" id="A0AAP0MMD2"/>
<evidence type="ECO:0000256" key="4">
    <source>
        <dbReference type="SAM" id="SignalP"/>
    </source>
</evidence>
<feature type="compositionally biased region" description="Pro residues" evidence="3">
    <location>
        <begin position="39"/>
        <end position="76"/>
    </location>
</feature>
<dbReference type="EMBL" id="JBCGBO010000003">
    <property type="protein sequence ID" value="KAK9214823.1"/>
    <property type="molecule type" value="Genomic_DNA"/>
</dbReference>
<dbReference type="Pfam" id="PF02704">
    <property type="entry name" value="GASA"/>
    <property type="match status" value="1"/>
</dbReference>
<dbReference type="PRINTS" id="PR01217">
    <property type="entry name" value="PRICHEXTENSN"/>
</dbReference>
<keyword evidence="6" id="KW-1185">Reference proteome</keyword>
<gene>
    <name evidence="5" type="ORF">WN944_006822</name>
</gene>
<comment type="caution">
    <text evidence="5">The sequence shown here is derived from an EMBL/GenBank/DDBJ whole genome shotgun (WGS) entry which is preliminary data.</text>
</comment>
<evidence type="ECO:0000256" key="2">
    <source>
        <dbReference type="ARBA" id="ARBA00022941"/>
    </source>
</evidence>
<reference evidence="5 6" key="1">
    <citation type="submission" date="2024-05" db="EMBL/GenBank/DDBJ databases">
        <title>Haplotype-resolved chromosome-level genome assembly of Huyou (Citrus changshanensis).</title>
        <authorList>
            <person name="Miao C."/>
            <person name="Chen W."/>
            <person name="Wu Y."/>
            <person name="Wang L."/>
            <person name="Zhao S."/>
            <person name="Grierson D."/>
            <person name="Xu C."/>
            <person name="Chen K."/>
        </authorList>
    </citation>
    <scope>NUCLEOTIDE SEQUENCE [LARGE SCALE GENOMIC DNA]</scope>
    <source>
        <strain evidence="5">01-14</strain>
        <tissue evidence="5">Leaf</tissue>
    </source>
</reference>
<dbReference type="PANTHER" id="PTHR23201">
    <property type="entry name" value="EXTENSIN, PROLINE-RICH PROTEIN"/>
    <property type="match status" value="1"/>
</dbReference>
<evidence type="ECO:0000256" key="1">
    <source>
        <dbReference type="ARBA" id="ARBA00010582"/>
    </source>
</evidence>
<name>A0AAP0MMD2_9ROSI</name>
<organism evidence="5 6">
    <name type="scientific">Citrus x changshan-huyou</name>
    <dbReference type="NCBI Taxonomy" id="2935761"/>
    <lineage>
        <taxon>Eukaryota</taxon>
        <taxon>Viridiplantae</taxon>
        <taxon>Streptophyta</taxon>
        <taxon>Embryophyta</taxon>
        <taxon>Tracheophyta</taxon>
        <taxon>Spermatophyta</taxon>
        <taxon>Magnoliopsida</taxon>
        <taxon>eudicotyledons</taxon>
        <taxon>Gunneridae</taxon>
        <taxon>Pentapetalae</taxon>
        <taxon>rosids</taxon>
        <taxon>malvids</taxon>
        <taxon>Sapindales</taxon>
        <taxon>Rutaceae</taxon>
        <taxon>Aurantioideae</taxon>
        <taxon>Citrus</taxon>
    </lineage>
</organism>
<feature type="chain" id="PRO_5042888109" description="Gibberellin-regulated protein 14" evidence="4">
    <location>
        <begin position="23"/>
        <end position="280"/>
    </location>
</feature>
<dbReference type="Proteomes" id="UP001428341">
    <property type="component" value="Unassembled WGS sequence"/>
</dbReference>
<evidence type="ECO:0000313" key="6">
    <source>
        <dbReference type="Proteomes" id="UP001428341"/>
    </source>
</evidence>
<evidence type="ECO:0000256" key="3">
    <source>
        <dbReference type="SAM" id="MobiDB-lite"/>
    </source>
</evidence>
<dbReference type="PANTHER" id="PTHR23201:SF53">
    <property type="entry name" value="GIBBERELLIN-REGULATED PROTEIN 14"/>
    <property type="match status" value="1"/>
</dbReference>
<protein>
    <recommendedName>
        <fullName evidence="7">Gibberellin-regulated protein 14</fullName>
    </recommendedName>
</protein>
<comment type="similarity">
    <text evidence="1">Belongs to the GASA family.</text>
</comment>
<feature type="compositionally biased region" description="Pro residues" evidence="3">
    <location>
        <begin position="86"/>
        <end position="139"/>
    </location>
</feature>
<feature type="signal peptide" evidence="4">
    <location>
        <begin position="1"/>
        <end position="22"/>
    </location>
</feature>
<feature type="region of interest" description="Disordered" evidence="3">
    <location>
        <begin position="35"/>
        <end position="140"/>
    </location>
</feature>
<keyword evidence="4" id="KW-0732">Signal</keyword>
<accession>A0AAP0MMD2</accession>